<dbReference type="Proteomes" id="UP000053573">
    <property type="component" value="Unassembled WGS sequence"/>
</dbReference>
<dbReference type="EMBL" id="LDEV01002861">
    <property type="protein sequence ID" value="KLJ07259.1"/>
    <property type="molecule type" value="Genomic_DNA"/>
</dbReference>
<comment type="caution">
    <text evidence="2">The sequence shown here is derived from an EMBL/GenBank/DDBJ whole genome shotgun (WGS) entry which is preliminary data.</text>
</comment>
<sequence length="81" mass="8194">MVVDRASFLSLRTLSPPKSLSGRSSTPSKVAALPLWMATFPKTPAEAAPVFSTSKFPQASPQVSTPSPGAGSTASATASST</sequence>
<proteinExistence type="predicted"/>
<keyword evidence="3" id="KW-1185">Reference proteome</keyword>
<dbReference type="AlphaFoldDB" id="A0A0H1B721"/>
<feature type="compositionally biased region" description="Low complexity" evidence="1">
    <location>
        <begin position="64"/>
        <end position="81"/>
    </location>
</feature>
<reference evidence="3" key="1">
    <citation type="journal article" date="2015" name="PLoS Genet.">
        <title>The dynamic genome and transcriptome of the human fungal pathogen Blastomyces and close relative Emmonsia.</title>
        <authorList>
            <person name="Munoz J.F."/>
            <person name="Gauthier G.M."/>
            <person name="Desjardins C.A."/>
            <person name="Gallo J.E."/>
            <person name="Holder J."/>
            <person name="Sullivan T.D."/>
            <person name="Marty A.J."/>
            <person name="Carmen J.C."/>
            <person name="Chen Z."/>
            <person name="Ding L."/>
            <person name="Gujja S."/>
            <person name="Magrini V."/>
            <person name="Misas E."/>
            <person name="Mitreva M."/>
            <person name="Priest M."/>
            <person name="Saif S."/>
            <person name="Whiston E.A."/>
            <person name="Young S."/>
            <person name="Zeng Q."/>
            <person name="Goldman W.E."/>
            <person name="Mardis E.R."/>
            <person name="Taylor J.W."/>
            <person name="McEwen J.G."/>
            <person name="Clay O.K."/>
            <person name="Klein B.S."/>
            <person name="Cuomo C.A."/>
        </authorList>
    </citation>
    <scope>NUCLEOTIDE SEQUENCE [LARGE SCALE GENOMIC DNA]</scope>
    <source>
        <strain evidence="3">UAMH 139</strain>
    </source>
</reference>
<protein>
    <submittedName>
        <fullName evidence="2">Uncharacterized protein</fullName>
    </submittedName>
</protein>
<gene>
    <name evidence="2" type="ORF">EMPG_17239</name>
</gene>
<evidence type="ECO:0000313" key="2">
    <source>
        <dbReference type="EMBL" id="KLJ07259.1"/>
    </source>
</evidence>
<feature type="region of interest" description="Disordered" evidence="1">
    <location>
        <begin position="51"/>
        <end position="81"/>
    </location>
</feature>
<organism evidence="2 3">
    <name type="scientific">Blastomyces silverae</name>
    <dbReference type="NCBI Taxonomy" id="2060906"/>
    <lineage>
        <taxon>Eukaryota</taxon>
        <taxon>Fungi</taxon>
        <taxon>Dikarya</taxon>
        <taxon>Ascomycota</taxon>
        <taxon>Pezizomycotina</taxon>
        <taxon>Eurotiomycetes</taxon>
        <taxon>Eurotiomycetidae</taxon>
        <taxon>Onygenales</taxon>
        <taxon>Ajellomycetaceae</taxon>
        <taxon>Blastomyces</taxon>
    </lineage>
</organism>
<dbReference type="OrthoDB" id="10549620at2759"/>
<evidence type="ECO:0000313" key="3">
    <source>
        <dbReference type="Proteomes" id="UP000053573"/>
    </source>
</evidence>
<accession>A0A0H1B721</accession>
<name>A0A0H1B721_9EURO</name>
<evidence type="ECO:0000256" key="1">
    <source>
        <dbReference type="SAM" id="MobiDB-lite"/>
    </source>
</evidence>
<feature type="compositionally biased region" description="Polar residues" evidence="1">
    <location>
        <begin position="51"/>
        <end position="63"/>
    </location>
</feature>